<accession>R4TG45</accession>
<dbReference type="InterPro" id="IPR024047">
    <property type="entry name" value="MM3350-like_sf"/>
</dbReference>
<dbReference type="PATRIC" id="fig|1156913.3.peg.7265"/>
<evidence type="ECO:0000313" key="3">
    <source>
        <dbReference type="Proteomes" id="UP000013968"/>
    </source>
</evidence>
<proteinExistence type="predicted"/>
<dbReference type="InterPro" id="IPR012912">
    <property type="entry name" value="Plasmid_pRiA4b_Orf3-like"/>
</dbReference>
<protein>
    <submittedName>
        <fullName evidence="2">Plasmid pRiA4b ORF-3 family protein</fullName>
    </submittedName>
</protein>
<reference evidence="2 3" key="1">
    <citation type="journal article" date="2013" name="BMC Genomics">
        <title>ContigScape: a Cytoscape plugin facilitating microbial genome gap closing.</title>
        <authorList>
            <person name="Tang B."/>
            <person name="Wang Q."/>
            <person name="Yang M."/>
            <person name="Xie F."/>
            <person name="Zhu Y."/>
            <person name="Zhuo Y."/>
            <person name="Wang S."/>
            <person name="Gao H."/>
            <person name="Ding X."/>
            <person name="Zhang L."/>
            <person name="Zhao G."/>
            <person name="Zheng H."/>
        </authorList>
    </citation>
    <scope>NUCLEOTIDE SEQUENCE [LARGE SCALE GENOMIC DNA]</scope>
    <source>
        <strain evidence="2 3">HCCB10007</strain>
    </source>
</reference>
<dbReference type="EMBL" id="CP003410">
    <property type="protein sequence ID" value="AGM09702.1"/>
    <property type="molecule type" value="Genomic_DNA"/>
</dbReference>
<dbReference type="Proteomes" id="UP000013968">
    <property type="component" value="Chromosome"/>
</dbReference>
<organism evidence="2 3">
    <name type="scientific">Amycolatopsis keratiniphila</name>
    <dbReference type="NCBI Taxonomy" id="129921"/>
    <lineage>
        <taxon>Bacteria</taxon>
        <taxon>Bacillati</taxon>
        <taxon>Actinomycetota</taxon>
        <taxon>Actinomycetes</taxon>
        <taxon>Pseudonocardiales</taxon>
        <taxon>Pseudonocardiaceae</taxon>
        <taxon>Amycolatopsis</taxon>
        <taxon>Amycolatopsis japonica group</taxon>
    </lineage>
</organism>
<dbReference type="Gene3D" id="3.10.290.30">
    <property type="entry name" value="MM3350-like"/>
    <property type="match status" value="1"/>
</dbReference>
<dbReference type="HOGENOM" id="CLU_663372_0_0_11"/>
<dbReference type="SUPFAM" id="SSF159941">
    <property type="entry name" value="MM3350-like"/>
    <property type="match status" value="1"/>
</dbReference>
<keyword evidence="3" id="KW-1185">Reference proteome</keyword>
<evidence type="ECO:0000313" key="2">
    <source>
        <dbReference type="EMBL" id="AGM09702.1"/>
    </source>
</evidence>
<feature type="domain" description="Plasmid pRiA4b Orf3-like" evidence="1">
    <location>
        <begin position="234"/>
        <end position="404"/>
    </location>
</feature>
<gene>
    <name evidence="2" type="ORF">AORI_7120</name>
</gene>
<name>R4TG45_9PSEU</name>
<dbReference type="KEGG" id="aoi:AORI_7120"/>
<dbReference type="Pfam" id="PF07929">
    <property type="entry name" value="PRiA4_ORF3"/>
    <property type="match status" value="1"/>
</dbReference>
<dbReference type="AlphaFoldDB" id="R4TG45"/>
<dbReference type="PANTHER" id="PTHR41878:SF1">
    <property type="entry name" value="TNPR PROTEIN"/>
    <property type="match status" value="1"/>
</dbReference>
<dbReference type="PANTHER" id="PTHR41878">
    <property type="entry name" value="LEXA REPRESSOR-RELATED"/>
    <property type="match status" value="1"/>
</dbReference>
<dbReference type="RefSeq" id="WP_016337397.1">
    <property type="nucleotide sequence ID" value="NC_021252.1"/>
</dbReference>
<evidence type="ECO:0000259" key="1">
    <source>
        <dbReference type="Pfam" id="PF07929"/>
    </source>
</evidence>
<sequence length="423" mass="47052">MDLAIKSELVEQVRAFVEWVGAGRKLTQTGRITLADAKALVPLLKTGDVLEQTIGSHVYRTRSSERLLNLMLVVECAKAAGLVRRTGQRLVPVKKNQSLLKDPRKLWLALFTGFEKLGEAFLHSGFGESLLRPEFTHGSRAALASLYAADGAVAIASLCALVWDVVSAPYVLEDLNELQLETLRIATDRDTERALDALRQLGAVILRDESAEMTELGRSGMRRLLGEPDVGDPIYQVKITLLDNESLPVWRRLLVPSAIPLDRLHIVIQAAMGWENYHLHYFLDGETYYGEAEPELQYRDERQVRLDDLVKPGGRLLYNYDFGDSWDHEVLVEEATVATSNGRYPRCIAGESACPPEDVGGTGGYTRLIEILGDPGHPEHQDIVDWFGLDDPGQFDPAHFDLDEADQRLAVANGLVDLYRPNA</sequence>